<dbReference type="InterPro" id="IPR044996">
    <property type="entry name" value="COQ10-like"/>
</dbReference>
<organism evidence="3 4">
    <name type="scientific">Sphingopyxis bauzanensis</name>
    <dbReference type="NCBI Taxonomy" id="651663"/>
    <lineage>
        <taxon>Bacteria</taxon>
        <taxon>Pseudomonadati</taxon>
        <taxon>Pseudomonadota</taxon>
        <taxon>Alphaproteobacteria</taxon>
        <taxon>Sphingomonadales</taxon>
        <taxon>Sphingomonadaceae</taxon>
        <taxon>Sphingopyxis</taxon>
    </lineage>
</organism>
<gene>
    <name evidence="3" type="ORF">CDQ92_12945</name>
</gene>
<dbReference type="AlphaFoldDB" id="A0A246JRT0"/>
<dbReference type="GO" id="GO:0045333">
    <property type="term" value="P:cellular respiration"/>
    <property type="evidence" value="ECO:0007669"/>
    <property type="project" value="InterPro"/>
</dbReference>
<keyword evidence="3" id="KW-0830">Ubiquinone</keyword>
<dbReference type="GO" id="GO:0048039">
    <property type="term" value="F:ubiquinone binding"/>
    <property type="evidence" value="ECO:0007669"/>
    <property type="project" value="InterPro"/>
</dbReference>
<comment type="caution">
    <text evidence="3">The sequence shown here is derived from an EMBL/GenBank/DDBJ whole genome shotgun (WGS) entry which is preliminary data.</text>
</comment>
<dbReference type="PANTHER" id="PTHR12901:SF10">
    <property type="entry name" value="COENZYME Q-BINDING PROTEIN COQ10, MITOCHONDRIAL"/>
    <property type="match status" value="1"/>
</dbReference>
<reference evidence="3 4" key="1">
    <citation type="journal article" date="2010" name="Int. J. Syst. Evol. Microbiol.">
        <title>Sphingopyxis bauzanensis sp. nov., a psychrophilic bacterium isolated from soil.</title>
        <authorList>
            <person name="Zhang D.C."/>
            <person name="Liu H.C."/>
            <person name="Xin Y.H."/>
            <person name="Zhou Y.G."/>
            <person name="Schinner F."/>
            <person name="Margesin R."/>
        </authorList>
    </citation>
    <scope>NUCLEOTIDE SEQUENCE [LARGE SCALE GENOMIC DNA]</scope>
    <source>
        <strain evidence="3 4">DSM 22271</strain>
    </source>
</reference>
<dbReference type="Pfam" id="PF03364">
    <property type="entry name" value="Polyketide_cyc"/>
    <property type="match status" value="1"/>
</dbReference>
<evidence type="ECO:0000313" key="3">
    <source>
        <dbReference type="EMBL" id="OWQ95688.1"/>
    </source>
</evidence>
<dbReference type="InterPro" id="IPR005031">
    <property type="entry name" value="COQ10_START"/>
</dbReference>
<comment type="similarity">
    <text evidence="1">Belongs to the ribosome association toxin RatA family.</text>
</comment>
<protein>
    <submittedName>
        <fullName evidence="3">Ubiquinone-binding protein</fullName>
    </submittedName>
</protein>
<accession>A0A246JRT0</accession>
<dbReference type="Proteomes" id="UP000197361">
    <property type="component" value="Unassembled WGS sequence"/>
</dbReference>
<proteinExistence type="inferred from homology"/>
<dbReference type="Gene3D" id="3.30.530.20">
    <property type="match status" value="1"/>
</dbReference>
<keyword evidence="4" id="KW-1185">Reference proteome</keyword>
<dbReference type="OrthoDB" id="9804759at2"/>
<feature type="domain" description="Coenzyme Q-binding protein COQ10 START" evidence="2">
    <location>
        <begin position="11"/>
        <end position="135"/>
    </location>
</feature>
<dbReference type="EMBL" id="NISK01000003">
    <property type="protein sequence ID" value="OWQ95688.1"/>
    <property type="molecule type" value="Genomic_DNA"/>
</dbReference>
<dbReference type="SUPFAM" id="SSF55961">
    <property type="entry name" value="Bet v1-like"/>
    <property type="match status" value="1"/>
</dbReference>
<name>A0A246JRT0_9SPHN</name>
<evidence type="ECO:0000313" key="4">
    <source>
        <dbReference type="Proteomes" id="UP000197361"/>
    </source>
</evidence>
<dbReference type="CDD" id="cd07813">
    <property type="entry name" value="COQ10p_like"/>
    <property type="match status" value="1"/>
</dbReference>
<sequence>MPRHHETRVLPYSDEQMFALVTDIERYPEFLPWVIALRIRSDSEHEAVADMIVGFKGLRESFSCRVHKDRPRTVTVSYIDGPMRHLRNEWQFAPVEGGGCRVDFMVDFAFRSRMFEALAGQMFDKALRKMIAAFETRADDLYAAGRAMSSDGRSSSLSG</sequence>
<dbReference type="PANTHER" id="PTHR12901">
    <property type="entry name" value="SPERM PROTEIN HOMOLOG"/>
    <property type="match status" value="1"/>
</dbReference>
<dbReference type="RefSeq" id="WP_088441791.1">
    <property type="nucleotide sequence ID" value="NZ_BMMC01000002.1"/>
</dbReference>
<evidence type="ECO:0000256" key="1">
    <source>
        <dbReference type="ARBA" id="ARBA00008918"/>
    </source>
</evidence>
<dbReference type="InterPro" id="IPR023393">
    <property type="entry name" value="START-like_dom_sf"/>
</dbReference>
<evidence type="ECO:0000259" key="2">
    <source>
        <dbReference type="Pfam" id="PF03364"/>
    </source>
</evidence>